<protein>
    <recommendedName>
        <fullName evidence="7">Integrase catalytic domain-containing protein</fullName>
    </recommendedName>
</protein>
<evidence type="ECO:0000256" key="1">
    <source>
        <dbReference type="ARBA" id="ARBA00022679"/>
    </source>
</evidence>
<keyword evidence="12" id="KW-1185">Reference proteome</keyword>
<proteinExistence type="predicted"/>
<keyword evidence="6" id="KW-0695">RNA-directed DNA polymerase</keyword>
<dbReference type="Proteomes" id="UP000677228">
    <property type="component" value="Unassembled WGS sequence"/>
</dbReference>
<accession>A0A814SQG6</accession>
<dbReference type="PANTHER" id="PTHR41694">
    <property type="entry name" value="ENDOGENOUS RETROVIRUS GROUP K MEMBER POL PROTEIN"/>
    <property type="match status" value="1"/>
</dbReference>
<keyword evidence="1" id="KW-0808">Transferase</keyword>
<dbReference type="Proteomes" id="UP000681722">
    <property type="component" value="Unassembled WGS sequence"/>
</dbReference>
<dbReference type="OrthoDB" id="6818577at2759"/>
<dbReference type="GO" id="GO:0003676">
    <property type="term" value="F:nucleic acid binding"/>
    <property type="evidence" value="ECO:0007669"/>
    <property type="project" value="InterPro"/>
</dbReference>
<dbReference type="PROSITE" id="PS50994">
    <property type="entry name" value="INTEGRASE"/>
    <property type="match status" value="1"/>
</dbReference>
<comment type="caution">
    <text evidence="9">The sequence shown here is derived from an EMBL/GenBank/DDBJ whole genome shotgun (WGS) entry which is preliminary data.</text>
</comment>
<evidence type="ECO:0000313" key="8">
    <source>
        <dbReference type="EMBL" id="CAF1004026.1"/>
    </source>
</evidence>
<dbReference type="GO" id="GO:0016787">
    <property type="term" value="F:hydrolase activity"/>
    <property type="evidence" value="ECO:0007669"/>
    <property type="project" value="UniProtKB-KW"/>
</dbReference>
<dbReference type="Gene3D" id="3.30.420.10">
    <property type="entry name" value="Ribonuclease H-like superfamily/Ribonuclease H"/>
    <property type="match status" value="1"/>
</dbReference>
<evidence type="ECO:0000313" key="12">
    <source>
        <dbReference type="Proteomes" id="UP000663829"/>
    </source>
</evidence>
<evidence type="ECO:0000259" key="7">
    <source>
        <dbReference type="PROSITE" id="PS50994"/>
    </source>
</evidence>
<dbReference type="PANTHER" id="PTHR41694:SF5">
    <property type="entry name" value="RIBONUCLEASE H"/>
    <property type="match status" value="1"/>
</dbReference>
<reference evidence="9" key="1">
    <citation type="submission" date="2021-02" db="EMBL/GenBank/DDBJ databases">
        <authorList>
            <person name="Nowell W R."/>
        </authorList>
    </citation>
    <scope>NUCLEOTIDE SEQUENCE</scope>
</reference>
<dbReference type="GO" id="GO:0015074">
    <property type="term" value="P:DNA integration"/>
    <property type="evidence" value="ECO:0007669"/>
    <property type="project" value="InterPro"/>
</dbReference>
<evidence type="ECO:0000256" key="3">
    <source>
        <dbReference type="ARBA" id="ARBA00022722"/>
    </source>
</evidence>
<dbReference type="Pfam" id="PF00665">
    <property type="entry name" value="rve"/>
    <property type="match status" value="1"/>
</dbReference>
<evidence type="ECO:0000256" key="6">
    <source>
        <dbReference type="ARBA" id="ARBA00022918"/>
    </source>
</evidence>
<dbReference type="InterPro" id="IPR001584">
    <property type="entry name" value="Integrase_cat-core"/>
</dbReference>
<keyword evidence="3" id="KW-0540">Nuclease</keyword>
<gene>
    <name evidence="9" type="ORF">GPM918_LOCUS21173</name>
    <name evidence="8" type="ORF">OVA965_LOCUS14707</name>
    <name evidence="11" type="ORF">SRO942_LOCUS21170</name>
    <name evidence="10" type="ORF">TMI583_LOCUS14710</name>
</gene>
<keyword evidence="4" id="KW-0255">Endonuclease</keyword>
<evidence type="ECO:0000256" key="5">
    <source>
        <dbReference type="ARBA" id="ARBA00022801"/>
    </source>
</evidence>
<dbReference type="GO" id="GO:0003964">
    <property type="term" value="F:RNA-directed DNA polymerase activity"/>
    <property type="evidence" value="ECO:0007669"/>
    <property type="project" value="UniProtKB-KW"/>
</dbReference>
<name>A0A814SQG6_9BILA</name>
<dbReference type="InterPro" id="IPR036397">
    <property type="entry name" value="RNaseH_sf"/>
</dbReference>
<dbReference type="GO" id="GO:0004519">
    <property type="term" value="F:endonuclease activity"/>
    <property type="evidence" value="ECO:0007669"/>
    <property type="project" value="UniProtKB-KW"/>
</dbReference>
<dbReference type="EMBL" id="CAJOBC010006890">
    <property type="protein sequence ID" value="CAF3914412.1"/>
    <property type="molecule type" value="Genomic_DNA"/>
</dbReference>
<evidence type="ECO:0000313" key="10">
    <source>
        <dbReference type="EMBL" id="CAF3773333.1"/>
    </source>
</evidence>
<evidence type="ECO:0000256" key="2">
    <source>
        <dbReference type="ARBA" id="ARBA00022695"/>
    </source>
</evidence>
<dbReference type="Proteomes" id="UP000682733">
    <property type="component" value="Unassembled WGS sequence"/>
</dbReference>
<evidence type="ECO:0000313" key="9">
    <source>
        <dbReference type="EMBL" id="CAF1150858.1"/>
    </source>
</evidence>
<dbReference type="InterPro" id="IPR012337">
    <property type="entry name" value="RNaseH-like_sf"/>
</dbReference>
<keyword evidence="2" id="KW-0548">Nucleotidyltransferase</keyword>
<dbReference type="Proteomes" id="UP000663829">
    <property type="component" value="Unassembled WGS sequence"/>
</dbReference>
<dbReference type="SUPFAM" id="SSF53098">
    <property type="entry name" value="Ribonuclease H-like"/>
    <property type="match status" value="1"/>
</dbReference>
<dbReference type="AlphaFoldDB" id="A0A814SQG6"/>
<dbReference type="EMBL" id="CAJOBA010006455">
    <property type="protein sequence ID" value="CAF3773333.1"/>
    <property type="molecule type" value="Genomic_DNA"/>
</dbReference>
<keyword evidence="5" id="KW-0378">Hydrolase</keyword>
<dbReference type="EMBL" id="CAJNOK010006448">
    <property type="protein sequence ID" value="CAF1004026.1"/>
    <property type="molecule type" value="Genomic_DNA"/>
</dbReference>
<organism evidence="9 12">
    <name type="scientific">Didymodactylos carnosus</name>
    <dbReference type="NCBI Taxonomy" id="1234261"/>
    <lineage>
        <taxon>Eukaryota</taxon>
        <taxon>Metazoa</taxon>
        <taxon>Spiralia</taxon>
        <taxon>Gnathifera</taxon>
        <taxon>Rotifera</taxon>
        <taxon>Eurotatoria</taxon>
        <taxon>Bdelloidea</taxon>
        <taxon>Philodinida</taxon>
        <taxon>Philodinidae</taxon>
        <taxon>Didymodactylos</taxon>
    </lineage>
</organism>
<evidence type="ECO:0000256" key="4">
    <source>
        <dbReference type="ARBA" id="ARBA00022759"/>
    </source>
</evidence>
<dbReference type="EMBL" id="CAJNOQ010006890">
    <property type="protein sequence ID" value="CAF1150858.1"/>
    <property type="molecule type" value="Genomic_DNA"/>
</dbReference>
<evidence type="ECO:0000313" key="11">
    <source>
        <dbReference type="EMBL" id="CAF3914412.1"/>
    </source>
</evidence>
<sequence length="154" mass="17542">MTRLQIDLIDMRTCPDVASNDGVYQWVLNYIDHFSKFSWTYPLENKSAAEVAKCLRELFDVFGPPRLLHFDNGRRFVANVIQELKALFPGMCFVRSRARNPQSHGCVERANGVLTDALGKWLASTNSLHLSEGHASVVYGIIIQELHQNVHLMR</sequence>
<feature type="domain" description="Integrase catalytic" evidence="7">
    <location>
        <begin position="1"/>
        <end position="154"/>
    </location>
</feature>